<name>A0ABP7W477_9BACI</name>
<dbReference type="InterPro" id="IPR016639">
    <property type="entry name" value="GST_Omega/GSH"/>
</dbReference>
<keyword evidence="2" id="KW-1185">Reference proteome</keyword>
<evidence type="ECO:0000313" key="2">
    <source>
        <dbReference type="Proteomes" id="UP001501734"/>
    </source>
</evidence>
<dbReference type="Gene3D" id="3.40.30.10">
    <property type="entry name" value="Glutaredoxin"/>
    <property type="match status" value="1"/>
</dbReference>
<dbReference type="RefSeq" id="WP_344913981.1">
    <property type="nucleotide sequence ID" value="NZ_BAABDL010000150.1"/>
</dbReference>
<reference evidence="2" key="1">
    <citation type="journal article" date="2019" name="Int. J. Syst. Evol. Microbiol.">
        <title>The Global Catalogue of Microorganisms (GCM) 10K type strain sequencing project: providing services to taxonomists for standard genome sequencing and annotation.</title>
        <authorList>
            <consortium name="The Broad Institute Genomics Platform"/>
            <consortium name="The Broad Institute Genome Sequencing Center for Infectious Disease"/>
            <person name="Wu L."/>
            <person name="Ma J."/>
        </authorList>
    </citation>
    <scope>NUCLEOTIDE SEQUENCE [LARGE SCALE GENOMIC DNA]</scope>
    <source>
        <strain evidence="2">JCM 17250</strain>
    </source>
</reference>
<dbReference type="PANTHER" id="PTHR32419">
    <property type="entry name" value="GLUTATHIONYL-HYDROQUINONE REDUCTASE"/>
    <property type="match status" value="1"/>
</dbReference>
<sequence>MKMVAELNRYHLYVSYACSWANWTLIMRQLKGLEEVISVSVVSS</sequence>
<protein>
    <submittedName>
        <fullName evidence="1">Uncharacterized protein</fullName>
    </submittedName>
</protein>
<organism evidence="1 2">
    <name type="scientific">Amphibacillus indicireducens</name>
    <dbReference type="NCBI Taxonomy" id="1076330"/>
    <lineage>
        <taxon>Bacteria</taxon>
        <taxon>Bacillati</taxon>
        <taxon>Bacillota</taxon>
        <taxon>Bacilli</taxon>
        <taxon>Bacillales</taxon>
        <taxon>Bacillaceae</taxon>
        <taxon>Amphibacillus</taxon>
    </lineage>
</organism>
<accession>A0ABP7W477</accession>
<dbReference type="Proteomes" id="UP001501734">
    <property type="component" value="Unassembled WGS sequence"/>
</dbReference>
<proteinExistence type="predicted"/>
<gene>
    <name evidence="1" type="ORF">GCM10022410_25370</name>
</gene>
<evidence type="ECO:0000313" key="1">
    <source>
        <dbReference type="EMBL" id="GAA4080406.1"/>
    </source>
</evidence>
<dbReference type="PANTHER" id="PTHR32419:SF6">
    <property type="entry name" value="GLUTATHIONE S-TRANSFERASE OMEGA-LIKE 1-RELATED"/>
    <property type="match status" value="1"/>
</dbReference>
<dbReference type="EMBL" id="BAABDL010000150">
    <property type="protein sequence ID" value="GAA4080406.1"/>
    <property type="molecule type" value="Genomic_DNA"/>
</dbReference>
<comment type="caution">
    <text evidence="1">The sequence shown here is derived from an EMBL/GenBank/DDBJ whole genome shotgun (WGS) entry which is preliminary data.</text>
</comment>